<sequence>MSDLEDAIDTHLSSATGVPFAVFDFDNTCIINDVGEATLAYLCGHELLRDRSLIGEEQDEADYHRRVFQTYYALIKEGQLKAAYMLIGRLFSGFTPGEAEAVTLAAITEEGSRIGSKVLYGLHIERGLAVRRDVLALMYFLRGREVRIWIVSASAEPAVRAAMKHFGIEGDLIATKSVLNNGVFTSQLESPMPIIEGKVECMRTFIDSERAPLLAIDESPTGLSLLETATIKVVVDRNNKLTDVARERGWFLL</sequence>
<proteinExistence type="predicted"/>
<evidence type="ECO:0000313" key="4">
    <source>
        <dbReference type="EMBL" id="OGG79230.1"/>
    </source>
</evidence>
<dbReference type="Proteomes" id="UP000177372">
    <property type="component" value="Unassembled WGS sequence"/>
</dbReference>
<evidence type="ECO:0000256" key="1">
    <source>
        <dbReference type="ARBA" id="ARBA00022723"/>
    </source>
</evidence>
<protein>
    <recommendedName>
        <fullName evidence="6">Haloacid dehalogenase</fullName>
    </recommendedName>
</protein>
<accession>A0A1F6F044</accession>
<dbReference type="PANTHER" id="PTHR43344:SF13">
    <property type="entry name" value="PHOSPHATASE RV3661-RELATED"/>
    <property type="match status" value="1"/>
</dbReference>
<organism evidence="4 5">
    <name type="scientific">Candidatus Kaiserbacteria bacterium RIFCSPLOWO2_01_FULL_54_13</name>
    <dbReference type="NCBI Taxonomy" id="1798512"/>
    <lineage>
        <taxon>Bacteria</taxon>
        <taxon>Candidatus Kaiseribacteriota</taxon>
    </lineage>
</organism>
<dbReference type="InterPro" id="IPR036412">
    <property type="entry name" value="HAD-like_sf"/>
</dbReference>
<dbReference type="Gene3D" id="3.40.50.1000">
    <property type="entry name" value="HAD superfamily/HAD-like"/>
    <property type="match status" value="1"/>
</dbReference>
<evidence type="ECO:0008006" key="6">
    <source>
        <dbReference type="Google" id="ProtNLM"/>
    </source>
</evidence>
<reference evidence="4 5" key="1">
    <citation type="journal article" date="2016" name="Nat. Commun.">
        <title>Thousands of microbial genomes shed light on interconnected biogeochemical processes in an aquifer system.</title>
        <authorList>
            <person name="Anantharaman K."/>
            <person name="Brown C.T."/>
            <person name="Hug L.A."/>
            <person name="Sharon I."/>
            <person name="Castelle C.J."/>
            <person name="Probst A.J."/>
            <person name="Thomas B.C."/>
            <person name="Singh A."/>
            <person name="Wilkins M.J."/>
            <person name="Karaoz U."/>
            <person name="Brodie E.L."/>
            <person name="Williams K.H."/>
            <person name="Hubbard S.S."/>
            <person name="Banfield J.F."/>
        </authorList>
    </citation>
    <scope>NUCLEOTIDE SEQUENCE [LARGE SCALE GENOMIC DNA]</scope>
</reference>
<evidence type="ECO:0000256" key="2">
    <source>
        <dbReference type="ARBA" id="ARBA00022801"/>
    </source>
</evidence>
<dbReference type="InterPro" id="IPR023214">
    <property type="entry name" value="HAD_sf"/>
</dbReference>
<evidence type="ECO:0000313" key="5">
    <source>
        <dbReference type="Proteomes" id="UP000177372"/>
    </source>
</evidence>
<evidence type="ECO:0000256" key="3">
    <source>
        <dbReference type="ARBA" id="ARBA00022842"/>
    </source>
</evidence>
<keyword evidence="3" id="KW-0460">Magnesium</keyword>
<dbReference type="GO" id="GO:0016787">
    <property type="term" value="F:hydrolase activity"/>
    <property type="evidence" value="ECO:0007669"/>
    <property type="project" value="UniProtKB-KW"/>
</dbReference>
<gene>
    <name evidence="4" type="ORF">A3A39_01320</name>
</gene>
<dbReference type="PANTHER" id="PTHR43344">
    <property type="entry name" value="PHOSPHOSERINE PHOSPHATASE"/>
    <property type="match status" value="1"/>
</dbReference>
<name>A0A1F6F044_9BACT</name>
<dbReference type="GO" id="GO:0046872">
    <property type="term" value="F:metal ion binding"/>
    <property type="evidence" value="ECO:0007669"/>
    <property type="project" value="UniProtKB-KW"/>
</dbReference>
<dbReference type="STRING" id="1798512.A3A39_01320"/>
<keyword evidence="1" id="KW-0479">Metal-binding</keyword>
<dbReference type="Pfam" id="PF12710">
    <property type="entry name" value="HAD"/>
    <property type="match status" value="1"/>
</dbReference>
<dbReference type="SUPFAM" id="SSF56784">
    <property type="entry name" value="HAD-like"/>
    <property type="match status" value="1"/>
</dbReference>
<comment type="caution">
    <text evidence="4">The sequence shown here is derived from an EMBL/GenBank/DDBJ whole genome shotgun (WGS) entry which is preliminary data.</text>
</comment>
<dbReference type="EMBL" id="MFLZ01000037">
    <property type="protein sequence ID" value="OGG79230.1"/>
    <property type="molecule type" value="Genomic_DNA"/>
</dbReference>
<dbReference type="AlphaFoldDB" id="A0A1F6F044"/>
<dbReference type="InterPro" id="IPR050582">
    <property type="entry name" value="HAD-like_SerB"/>
</dbReference>
<keyword evidence="2" id="KW-0378">Hydrolase</keyword>